<gene>
    <name evidence="2" type="ORF">P8V03_15765</name>
</gene>
<feature type="transmembrane region" description="Helical" evidence="1">
    <location>
        <begin position="24"/>
        <end position="42"/>
    </location>
</feature>
<dbReference type="Proteomes" id="UP001281656">
    <property type="component" value="Unassembled WGS sequence"/>
</dbReference>
<dbReference type="EMBL" id="JARUJP010000024">
    <property type="protein sequence ID" value="MDW8802604.1"/>
    <property type="molecule type" value="Genomic_DNA"/>
</dbReference>
<keyword evidence="1" id="KW-0472">Membrane</keyword>
<dbReference type="RefSeq" id="WP_261669697.1">
    <property type="nucleotide sequence ID" value="NZ_JARUJP010000024.1"/>
</dbReference>
<evidence type="ECO:0000256" key="1">
    <source>
        <dbReference type="SAM" id="Phobius"/>
    </source>
</evidence>
<protein>
    <recommendedName>
        <fullName evidence="4">LPXTG cell wall anchor domain-containing protein</fullName>
    </recommendedName>
</protein>
<reference evidence="2 3" key="1">
    <citation type="submission" date="2023-04" db="EMBL/GenBank/DDBJ databases">
        <title>Clostridium tannerae sp. nov., isolated from the fecal material of an alpaca.</title>
        <authorList>
            <person name="Miller S."/>
            <person name="Hendry M."/>
            <person name="King J."/>
            <person name="Sankaranarayanan K."/>
            <person name="Lawson P.A."/>
        </authorList>
    </citation>
    <scope>NUCLEOTIDE SEQUENCE [LARGE SCALE GENOMIC DNA]</scope>
    <source>
        <strain evidence="2 3">A1-XYC3</strain>
    </source>
</reference>
<accession>A0ABU4JXH0</accession>
<name>A0ABU4JXH0_9CLOT</name>
<keyword evidence="1" id="KW-0812">Transmembrane</keyword>
<evidence type="ECO:0008006" key="4">
    <source>
        <dbReference type="Google" id="ProtNLM"/>
    </source>
</evidence>
<proteinExistence type="predicted"/>
<comment type="caution">
    <text evidence="2">The sequence shown here is derived from an EMBL/GenBank/DDBJ whole genome shotgun (WGS) entry which is preliminary data.</text>
</comment>
<keyword evidence="3" id="KW-1185">Reference proteome</keyword>
<evidence type="ECO:0000313" key="3">
    <source>
        <dbReference type="Proteomes" id="UP001281656"/>
    </source>
</evidence>
<evidence type="ECO:0000313" key="2">
    <source>
        <dbReference type="EMBL" id="MDW8802604.1"/>
    </source>
</evidence>
<keyword evidence="1" id="KW-1133">Transmembrane helix</keyword>
<organism evidence="2 3">
    <name type="scientific">Clostridium tanneri</name>
    <dbReference type="NCBI Taxonomy" id="3037988"/>
    <lineage>
        <taxon>Bacteria</taxon>
        <taxon>Bacillati</taxon>
        <taxon>Bacillota</taxon>
        <taxon>Clostridia</taxon>
        <taxon>Eubacteriales</taxon>
        <taxon>Clostridiaceae</taxon>
        <taxon>Clostridium</taxon>
    </lineage>
</organism>
<sequence length="43" mass="4912">MEDFTSQKEIIKEDNVLPENKSDIILLVIAAVTMIGILMFLFK</sequence>